<organism evidence="2 3">
    <name type="scientific">Deinococcus hopiensis KR-140</name>
    <dbReference type="NCBI Taxonomy" id="695939"/>
    <lineage>
        <taxon>Bacteria</taxon>
        <taxon>Thermotogati</taxon>
        <taxon>Deinococcota</taxon>
        <taxon>Deinococci</taxon>
        <taxon>Deinococcales</taxon>
        <taxon>Deinococcaceae</taxon>
        <taxon>Deinococcus</taxon>
    </lineage>
</organism>
<protein>
    <submittedName>
        <fullName evidence="2">Uncharacterized protein</fullName>
    </submittedName>
</protein>
<evidence type="ECO:0000256" key="1">
    <source>
        <dbReference type="SAM" id="MobiDB-lite"/>
    </source>
</evidence>
<dbReference type="Proteomes" id="UP000192582">
    <property type="component" value="Unassembled WGS sequence"/>
</dbReference>
<dbReference type="STRING" id="695939.SAMN00790413_03541"/>
<evidence type="ECO:0000313" key="3">
    <source>
        <dbReference type="Proteomes" id="UP000192582"/>
    </source>
</evidence>
<feature type="region of interest" description="Disordered" evidence="1">
    <location>
        <begin position="1"/>
        <end position="28"/>
    </location>
</feature>
<accession>A0A1W1UXG9</accession>
<feature type="compositionally biased region" description="Polar residues" evidence="1">
    <location>
        <begin position="8"/>
        <end position="21"/>
    </location>
</feature>
<dbReference type="AlphaFoldDB" id="A0A1W1UXG9"/>
<name>A0A1W1UXG9_9DEIO</name>
<gene>
    <name evidence="2" type="ORF">SAMN00790413_03541</name>
</gene>
<dbReference type="RefSeq" id="WP_084047463.1">
    <property type="nucleotide sequence ID" value="NZ_FWWU01000008.1"/>
</dbReference>
<evidence type="ECO:0000313" key="2">
    <source>
        <dbReference type="EMBL" id="SMB85783.1"/>
    </source>
</evidence>
<reference evidence="2 3" key="1">
    <citation type="submission" date="2017-04" db="EMBL/GenBank/DDBJ databases">
        <authorList>
            <person name="Afonso C.L."/>
            <person name="Miller P.J."/>
            <person name="Scott M.A."/>
            <person name="Spackman E."/>
            <person name="Goraichik I."/>
            <person name="Dimitrov K.M."/>
            <person name="Suarez D.L."/>
            <person name="Swayne D.E."/>
        </authorList>
    </citation>
    <scope>NUCLEOTIDE SEQUENCE [LARGE SCALE GENOMIC DNA]</scope>
    <source>
        <strain evidence="2 3">KR-140</strain>
    </source>
</reference>
<dbReference type="EMBL" id="FWWU01000008">
    <property type="protein sequence ID" value="SMB85783.1"/>
    <property type="molecule type" value="Genomic_DNA"/>
</dbReference>
<keyword evidence="3" id="KW-1185">Reference proteome</keyword>
<sequence>MTKKDANDSTTPTPAESTTDARSALTYSEPVKVEGGVKVRASDGKGNSLSVVAKDEKEAKAALLAQYKNLQS</sequence>
<proteinExistence type="predicted"/>